<sequence length="130" mass="14606">ASQMLIASRNRFALMTETPEAEAEFEYLLTRFDEDKLDVVLVEGCKNIAFPKIELHREEVGKPWLYPHDENIIAIASDSAELDSELPQMNINDLDAIAQFVLQYVQDAKAPKSKEKDAACCDTLSPAFLS</sequence>
<dbReference type="EMBL" id="NIXT01001823">
    <property type="protein sequence ID" value="OXE30830.1"/>
    <property type="molecule type" value="Genomic_DNA"/>
</dbReference>
<dbReference type="InterPro" id="IPR004435">
    <property type="entry name" value="MobB_dom"/>
</dbReference>
<dbReference type="InterPro" id="IPR027417">
    <property type="entry name" value="P-loop_NTPase"/>
</dbReference>
<dbReference type="AlphaFoldDB" id="A0A227J6Y2"/>
<keyword evidence="2" id="KW-0808">Transferase</keyword>
<dbReference type="PANTHER" id="PTHR40072">
    <property type="entry name" value="MOLYBDOPTERIN-GUANINE DINUCLEOTIDE BIOSYNTHESIS ADAPTER PROTEIN-RELATED"/>
    <property type="match status" value="1"/>
</dbReference>
<dbReference type="PANTHER" id="PTHR40072:SF1">
    <property type="entry name" value="MOLYBDOPTERIN-GUANINE DINUCLEOTIDE BIOSYNTHESIS ADAPTER PROTEIN"/>
    <property type="match status" value="1"/>
</dbReference>
<dbReference type="SUPFAM" id="SSF52540">
    <property type="entry name" value="P-loop containing nucleoside triphosphate hydrolases"/>
    <property type="match status" value="1"/>
</dbReference>
<comment type="caution">
    <text evidence="2">The sequence shown here is derived from an EMBL/GenBank/DDBJ whole genome shotgun (WGS) entry which is preliminary data.</text>
</comment>
<dbReference type="GO" id="GO:0016740">
    <property type="term" value="F:transferase activity"/>
    <property type="evidence" value="ECO:0007669"/>
    <property type="project" value="UniProtKB-KW"/>
</dbReference>
<feature type="domain" description="Molybdopterin-guanine dinucleotide biosynthesis protein B (MobB)" evidence="1">
    <location>
        <begin position="1"/>
        <end position="78"/>
    </location>
</feature>
<feature type="non-terminal residue" evidence="2">
    <location>
        <position position="1"/>
    </location>
</feature>
<dbReference type="Gene3D" id="3.40.50.300">
    <property type="entry name" value="P-loop containing nucleotide triphosphate hydrolases"/>
    <property type="match status" value="1"/>
</dbReference>
<protein>
    <submittedName>
        <fullName evidence="2">Bifunctional molybdopterin-guanine dinucleotide biosynthesis protein MobB/molybdopterin molybdotransferase MoeA</fullName>
    </submittedName>
</protein>
<dbReference type="GO" id="GO:0005525">
    <property type="term" value="F:GTP binding"/>
    <property type="evidence" value="ECO:0007669"/>
    <property type="project" value="InterPro"/>
</dbReference>
<evidence type="ECO:0000259" key="1">
    <source>
        <dbReference type="Pfam" id="PF03205"/>
    </source>
</evidence>
<gene>
    <name evidence="2" type="ORF">CA163_21295</name>
</gene>
<dbReference type="InterPro" id="IPR052539">
    <property type="entry name" value="MGD_biosynthesis_adapter"/>
</dbReference>
<proteinExistence type="predicted"/>
<organism evidence="2 3">
    <name type="scientific">Vibrio parahaemolyticus</name>
    <dbReference type="NCBI Taxonomy" id="670"/>
    <lineage>
        <taxon>Bacteria</taxon>
        <taxon>Pseudomonadati</taxon>
        <taxon>Pseudomonadota</taxon>
        <taxon>Gammaproteobacteria</taxon>
        <taxon>Vibrionales</taxon>
        <taxon>Vibrionaceae</taxon>
        <taxon>Vibrio</taxon>
    </lineage>
</organism>
<feature type="non-terminal residue" evidence="2">
    <location>
        <position position="130"/>
    </location>
</feature>
<dbReference type="GO" id="GO:0006777">
    <property type="term" value="P:Mo-molybdopterin cofactor biosynthetic process"/>
    <property type="evidence" value="ECO:0007669"/>
    <property type="project" value="InterPro"/>
</dbReference>
<name>A0A227J6Y2_VIBPH</name>
<dbReference type="UniPathway" id="UPA00344"/>
<dbReference type="Proteomes" id="UP000214596">
    <property type="component" value="Unassembled WGS sequence"/>
</dbReference>
<reference evidence="2 3" key="1">
    <citation type="journal article" date="2017" name="Appl. Environ. Microbiol.">
        <title>Parallel evolution of two clades of a major Atlantic endemic Vibrio parahaemolyticus pathogen lineage by independent acquisition of related pathogenicity islands.</title>
        <authorList>
            <person name="Xu F."/>
            <person name="Gonzalez-Escalona N."/>
            <person name="Drees K.P."/>
            <person name="Sebra R.P."/>
            <person name="Cooper V.S."/>
            <person name="Jones S.H."/>
            <person name="Whistler C.A."/>
        </authorList>
    </citation>
    <scope>NUCLEOTIDE SEQUENCE [LARGE SCALE GENOMIC DNA]</scope>
    <source>
        <strain evidence="2 3">MAVP-3</strain>
    </source>
</reference>
<dbReference type="Pfam" id="PF03205">
    <property type="entry name" value="MobB"/>
    <property type="match status" value="1"/>
</dbReference>
<evidence type="ECO:0000313" key="3">
    <source>
        <dbReference type="Proteomes" id="UP000214596"/>
    </source>
</evidence>
<accession>A0A227J6Y2</accession>
<evidence type="ECO:0000313" key="2">
    <source>
        <dbReference type="EMBL" id="OXE30830.1"/>
    </source>
</evidence>